<evidence type="ECO:0000256" key="1">
    <source>
        <dbReference type="SAM" id="SignalP"/>
    </source>
</evidence>
<dbReference type="AlphaFoldDB" id="A0A067T554"/>
<dbReference type="HOGENOM" id="CLU_114237_0_0_1"/>
<reference evidence="3" key="1">
    <citation type="journal article" date="2014" name="Proc. Natl. Acad. Sci. U.S.A.">
        <title>Extensive sampling of basidiomycete genomes demonstrates inadequacy of the white-rot/brown-rot paradigm for wood decay fungi.</title>
        <authorList>
            <person name="Riley R."/>
            <person name="Salamov A.A."/>
            <person name="Brown D.W."/>
            <person name="Nagy L.G."/>
            <person name="Floudas D."/>
            <person name="Held B.W."/>
            <person name="Levasseur A."/>
            <person name="Lombard V."/>
            <person name="Morin E."/>
            <person name="Otillar R."/>
            <person name="Lindquist E.A."/>
            <person name="Sun H."/>
            <person name="LaButti K.M."/>
            <person name="Schmutz J."/>
            <person name="Jabbour D."/>
            <person name="Luo H."/>
            <person name="Baker S.E."/>
            <person name="Pisabarro A.G."/>
            <person name="Walton J.D."/>
            <person name="Blanchette R.A."/>
            <person name="Henrissat B."/>
            <person name="Martin F."/>
            <person name="Cullen D."/>
            <person name="Hibbett D.S."/>
            <person name="Grigoriev I.V."/>
        </authorList>
    </citation>
    <scope>NUCLEOTIDE SEQUENCE [LARGE SCALE GENOMIC DNA]</scope>
    <source>
        <strain evidence="3">CBS 339.88</strain>
    </source>
</reference>
<keyword evidence="1" id="KW-0732">Signal</keyword>
<feature type="signal peptide" evidence="1">
    <location>
        <begin position="1"/>
        <end position="20"/>
    </location>
</feature>
<accession>A0A067T554</accession>
<feature type="chain" id="PRO_5001646461" description="Extracellular membrane protein CFEM domain-containing protein" evidence="1">
    <location>
        <begin position="21"/>
        <end position="185"/>
    </location>
</feature>
<protein>
    <recommendedName>
        <fullName evidence="4">Extracellular membrane protein CFEM domain-containing protein</fullName>
    </recommendedName>
</protein>
<gene>
    <name evidence="2" type="ORF">GALMADRAFT_245362</name>
</gene>
<name>A0A067T554_GALM3</name>
<dbReference type="Proteomes" id="UP000027222">
    <property type="component" value="Unassembled WGS sequence"/>
</dbReference>
<organism evidence="2 3">
    <name type="scientific">Galerina marginata (strain CBS 339.88)</name>
    <dbReference type="NCBI Taxonomy" id="685588"/>
    <lineage>
        <taxon>Eukaryota</taxon>
        <taxon>Fungi</taxon>
        <taxon>Dikarya</taxon>
        <taxon>Basidiomycota</taxon>
        <taxon>Agaricomycotina</taxon>
        <taxon>Agaricomycetes</taxon>
        <taxon>Agaricomycetidae</taxon>
        <taxon>Agaricales</taxon>
        <taxon>Agaricineae</taxon>
        <taxon>Strophariaceae</taxon>
        <taxon>Galerina</taxon>
    </lineage>
</organism>
<dbReference type="EMBL" id="KL142375">
    <property type="protein sequence ID" value="KDR78271.1"/>
    <property type="molecule type" value="Genomic_DNA"/>
</dbReference>
<keyword evidence="3" id="KW-1185">Reference proteome</keyword>
<sequence length="185" mass="19569">MFRFLTIIAIFAFLSLQITASPSRLAQSLALQRRTDPTFPPSPPSCPICEQGYPNIQGCAQAAPVLANFSMIIFNPGAFIDVIKCACADTFQSVFPQCVDCFIQTNQTQVLDTSNLPGIVAAIRNVCAIESTLLGNVSGVDASLTATPRPPAPTSTSAAVVFTENSTGRIFALLAISLFMGCLGM</sequence>
<dbReference type="OrthoDB" id="3361196at2759"/>
<dbReference type="STRING" id="685588.A0A067T554"/>
<evidence type="ECO:0000313" key="2">
    <source>
        <dbReference type="EMBL" id="KDR78271.1"/>
    </source>
</evidence>
<evidence type="ECO:0008006" key="4">
    <source>
        <dbReference type="Google" id="ProtNLM"/>
    </source>
</evidence>
<evidence type="ECO:0000313" key="3">
    <source>
        <dbReference type="Proteomes" id="UP000027222"/>
    </source>
</evidence>
<proteinExistence type="predicted"/>